<protein>
    <submittedName>
        <fullName evidence="1">Uncharacterized protein</fullName>
    </submittedName>
</protein>
<organism evidence="1 2">
    <name type="scientific">Nezara viridula</name>
    <name type="common">Southern green stink bug</name>
    <name type="synonym">Cimex viridulus</name>
    <dbReference type="NCBI Taxonomy" id="85310"/>
    <lineage>
        <taxon>Eukaryota</taxon>
        <taxon>Metazoa</taxon>
        <taxon>Ecdysozoa</taxon>
        <taxon>Arthropoda</taxon>
        <taxon>Hexapoda</taxon>
        <taxon>Insecta</taxon>
        <taxon>Pterygota</taxon>
        <taxon>Neoptera</taxon>
        <taxon>Paraneoptera</taxon>
        <taxon>Hemiptera</taxon>
        <taxon>Heteroptera</taxon>
        <taxon>Panheteroptera</taxon>
        <taxon>Pentatomomorpha</taxon>
        <taxon>Pentatomoidea</taxon>
        <taxon>Pentatomidae</taxon>
        <taxon>Pentatominae</taxon>
        <taxon>Nezara</taxon>
    </lineage>
</organism>
<keyword evidence="2" id="KW-1185">Reference proteome</keyword>
<dbReference type="GO" id="GO:0003676">
    <property type="term" value="F:nucleic acid binding"/>
    <property type="evidence" value="ECO:0007669"/>
    <property type="project" value="InterPro"/>
</dbReference>
<evidence type="ECO:0000313" key="1">
    <source>
        <dbReference type="EMBL" id="CAH1403313.1"/>
    </source>
</evidence>
<accession>A0A9P0MQB8</accession>
<proteinExistence type="predicted"/>
<dbReference type="AlphaFoldDB" id="A0A9P0MQB8"/>
<dbReference type="Gene3D" id="3.30.420.10">
    <property type="entry name" value="Ribonuclease H-like superfamily/Ribonuclease H"/>
    <property type="match status" value="1"/>
</dbReference>
<name>A0A9P0MQB8_NEZVI</name>
<dbReference type="InterPro" id="IPR036397">
    <property type="entry name" value="RNaseH_sf"/>
</dbReference>
<sequence>MVFIERFRLVKKMFTIEEKFNRQNDRMHARSSKEAQEVIGRVDRARLRSSSLGQFSTQHWLQKNIPEFISTSNWPSESPDYQLWSKLERMACYRAHPNLESLKKSLVRVVERFSRVLRAAIDDWPRRLNA</sequence>
<dbReference type="EMBL" id="OV725081">
    <property type="protein sequence ID" value="CAH1403313.1"/>
    <property type="molecule type" value="Genomic_DNA"/>
</dbReference>
<reference evidence="1" key="1">
    <citation type="submission" date="2022-01" db="EMBL/GenBank/DDBJ databases">
        <authorList>
            <person name="King R."/>
        </authorList>
    </citation>
    <scope>NUCLEOTIDE SEQUENCE</scope>
</reference>
<dbReference type="OrthoDB" id="286811at2759"/>
<evidence type="ECO:0000313" key="2">
    <source>
        <dbReference type="Proteomes" id="UP001152798"/>
    </source>
</evidence>
<dbReference type="Proteomes" id="UP001152798">
    <property type="component" value="Chromosome 5"/>
</dbReference>
<gene>
    <name evidence="1" type="ORF">NEZAVI_LOCUS11936</name>
</gene>